<dbReference type="EMBL" id="BAABFL010000113">
    <property type="protein sequence ID" value="GAA4648939.1"/>
    <property type="molecule type" value="Genomic_DNA"/>
</dbReference>
<accession>A0ABP8UYW6</accession>
<evidence type="ECO:0000313" key="3">
    <source>
        <dbReference type="Proteomes" id="UP001500604"/>
    </source>
</evidence>
<comment type="caution">
    <text evidence="2">The sequence shown here is derived from an EMBL/GenBank/DDBJ whole genome shotgun (WGS) entry which is preliminary data.</text>
</comment>
<proteinExistence type="predicted"/>
<reference evidence="3" key="1">
    <citation type="journal article" date="2019" name="Int. J. Syst. Evol. Microbiol.">
        <title>The Global Catalogue of Microorganisms (GCM) 10K type strain sequencing project: providing services to taxonomists for standard genome sequencing and annotation.</title>
        <authorList>
            <consortium name="The Broad Institute Genomics Platform"/>
            <consortium name="The Broad Institute Genome Sequencing Center for Infectious Disease"/>
            <person name="Wu L."/>
            <person name="Ma J."/>
        </authorList>
    </citation>
    <scope>NUCLEOTIDE SEQUENCE [LARGE SCALE GENOMIC DNA]</scope>
    <source>
        <strain evidence="3">JCM 17805</strain>
    </source>
</reference>
<dbReference type="Proteomes" id="UP001500604">
    <property type="component" value="Unassembled WGS sequence"/>
</dbReference>
<feature type="compositionally biased region" description="Low complexity" evidence="1">
    <location>
        <begin position="1"/>
        <end position="17"/>
    </location>
</feature>
<protein>
    <submittedName>
        <fullName evidence="2">Uncharacterized protein</fullName>
    </submittedName>
</protein>
<sequence length="85" mass="9553">MVKATPAPNAKPKNKPALNSDAGIMMSHLKAVANPKRPAKPESLKNYIKSHLQLKNDQVRQERVYRQLITDGVVKEDGEKLKYCL</sequence>
<evidence type="ECO:0000313" key="2">
    <source>
        <dbReference type="EMBL" id="GAA4648939.1"/>
    </source>
</evidence>
<keyword evidence="3" id="KW-1185">Reference proteome</keyword>
<evidence type="ECO:0000256" key="1">
    <source>
        <dbReference type="SAM" id="MobiDB-lite"/>
    </source>
</evidence>
<feature type="region of interest" description="Disordered" evidence="1">
    <location>
        <begin position="1"/>
        <end position="20"/>
    </location>
</feature>
<gene>
    <name evidence="2" type="ORF">GCM10023116_12130</name>
</gene>
<name>A0ABP8UYW6_9GAMM</name>
<organism evidence="2 3">
    <name type="scientific">Kistimonas scapharcae</name>
    <dbReference type="NCBI Taxonomy" id="1036133"/>
    <lineage>
        <taxon>Bacteria</taxon>
        <taxon>Pseudomonadati</taxon>
        <taxon>Pseudomonadota</taxon>
        <taxon>Gammaproteobacteria</taxon>
        <taxon>Oceanospirillales</taxon>
        <taxon>Endozoicomonadaceae</taxon>
        <taxon>Kistimonas</taxon>
    </lineage>
</organism>